<dbReference type="Gene3D" id="2.30.42.10">
    <property type="match status" value="1"/>
</dbReference>
<evidence type="ECO:0000313" key="2">
    <source>
        <dbReference type="Proteomes" id="UP001652620"/>
    </source>
</evidence>
<dbReference type="Proteomes" id="UP001652620">
    <property type="component" value="Chromosome 6"/>
</dbReference>
<dbReference type="RefSeq" id="XP_049316256.1">
    <property type="nucleotide sequence ID" value="XM_049460299.1"/>
</dbReference>
<dbReference type="InterPro" id="IPR036034">
    <property type="entry name" value="PDZ_sf"/>
</dbReference>
<proteinExistence type="predicted"/>
<dbReference type="Pfam" id="PF00595">
    <property type="entry name" value="PDZ"/>
    <property type="match status" value="1"/>
</dbReference>
<gene>
    <name evidence="3 4 5 6" type="primary">LOC105224444</name>
</gene>
<protein>
    <submittedName>
        <fullName evidence="3 4">Slo-interacting protein 1</fullName>
    </submittedName>
</protein>
<dbReference type="CDD" id="cd06716">
    <property type="entry name" value="PDZ2-PDZRN4-like"/>
    <property type="match status" value="1"/>
</dbReference>
<dbReference type="RefSeq" id="XP_049316255.1">
    <property type="nucleotide sequence ID" value="XM_049460298.1"/>
</dbReference>
<accession>A0ABM3K455</accession>
<evidence type="ECO:0000313" key="3">
    <source>
        <dbReference type="RefSeq" id="XP_049316255.1"/>
    </source>
</evidence>
<sequence length="1023" mass="115006">MAEIDFVVLKVNGADINQLPEQKLVQMFLTAGEPLLVEIHRKYRSNESCITDSNYGKQDFDHIKSKSDVIQSCITDSNYCKQDFDHIKSKSDVIQTTPNAETTKGVPVKNSSSNTSFKIKLVVATNQSQSTKSLENCLERVCKTTQTDTSYFLYDSSKKAADHFVEHEHNLLNQCMAPEIDVEEITLRKSDSNERLGLIVCYNSSASNGNSGEHNGAFSSSDDNDVCTEVYISGIQPDSVAGRDGRLRQGDQILQINGKDIKNKEETELLIAENNNAVTLLVSRYLFAEEDEFNEPLLADIEIDEEDDAEDEEYYVENNMIYENCFPQNAATPDLEKALVSHHDNKSKKKKSTFIEQRPSLTTVHSTAVTILAHPSNFKQRDVDTANSPEKNPIIGCEKSIEQLPSPALQQNIKKEHHNLSKRSLRPSKADQLIFRTLTTLGSSRNKLNDQRDSNYDTAEHIYETIPEDSELEPVYCSPYESSTYVTALGSCSSAATDSLQQLQQKKNLVKWLDVCSTPMTGSENAIKESGRSTSSCIRKYWNSDTNKKNNTVSSTLTTITNGSSSSGGSANSGVGNKIDFLQDEDLDQSYNTGGSNNSTVQLISALNPNGKRYGVREDCKTQNIQQSKAKTNHALTNIGSDSITQFTQTLSSNLGGSTDFRETVLLNATLEDQPNHQCNNESYQTFNKSVCREAMSQHQRYHLSQSLTRDKIFHLQSSCCPQFVAPNLSQYHFVSSQEVRTGSQLVTTVPLLTNTYVNQKPHSKDEGMVWKVKRRQDGTRYIVRRPARNRCMVQNRSIRFNPEHIRNRDISTTAEEDNMSEVKTGRYWPKEERKKHVERERERKQQNQCQLSRAVLVSKVCVKDQTSSKPFQQKRNALNQQYRTNQHRVIEHEANSIQQSYATATLQQHYQLQFNSSRIQKPLKMIGGCDSNETNGLSSTRYNEMQFISTKESVLETTEELGRITLAPLSESTITMNKLNGDGQCRPIALPSPQGVNLTNTSNFPTSAEDNGLKNFISRTSV</sequence>
<dbReference type="RefSeq" id="XP_049316258.1">
    <property type="nucleotide sequence ID" value="XM_049460301.1"/>
</dbReference>
<keyword evidence="2" id="KW-1185">Reference proteome</keyword>
<dbReference type="InterPro" id="IPR051971">
    <property type="entry name" value="E3_ubiquitin-PDZ_ligase"/>
</dbReference>
<dbReference type="SUPFAM" id="SSF50156">
    <property type="entry name" value="PDZ domain-like"/>
    <property type="match status" value="1"/>
</dbReference>
<reference evidence="3 4" key="1">
    <citation type="submission" date="2025-05" db="UniProtKB">
        <authorList>
            <consortium name="RefSeq"/>
        </authorList>
    </citation>
    <scope>IDENTIFICATION</scope>
    <source>
        <tissue evidence="3 4">Adult</tissue>
    </source>
</reference>
<organism evidence="2 6">
    <name type="scientific">Bactrocera dorsalis</name>
    <name type="common">Oriental fruit fly</name>
    <name type="synonym">Dacus dorsalis</name>
    <dbReference type="NCBI Taxonomy" id="27457"/>
    <lineage>
        <taxon>Eukaryota</taxon>
        <taxon>Metazoa</taxon>
        <taxon>Ecdysozoa</taxon>
        <taxon>Arthropoda</taxon>
        <taxon>Hexapoda</taxon>
        <taxon>Insecta</taxon>
        <taxon>Pterygota</taxon>
        <taxon>Neoptera</taxon>
        <taxon>Endopterygota</taxon>
        <taxon>Diptera</taxon>
        <taxon>Brachycera</taxon>
        <taxon>Muscomorpha</taxon>
        <taxon>Tephritoidea</taxon>
        <taxon>Tephritidae</taxon>
        <taxon>Bactrocera</taxon>
        <taxon>Bactrocera</taxon>
    </lineage>
</organism>
<name>A0ABM3K455_BACDO</name>
<feature type="domain" description="PDZ" evidence="1">
    <location>
        <begin position="184"/>
        <end position="286"/>
    </location>
</feature>
<evidence type="ECO:0000259" key="1">
    <source>
        <dbReference type="PROSITE" id="PS50106"/>
    </source>
</evidence>
<dbReference type="PROSITE" id="PS50106">
    <property type="entry name" value="PDZ"/>
    <property type="match status" value="1"/>
</dbReference>
<dbReference type="PANTHER" id="PTHR15545">
    <property type="entry name" value="PDZ DOMAIN CONTAINING RING FINGER PROTEIN 3, 4"/>
    <property type="match status" value="1"/>
</dbReference>
<dbReference type="SMART" id="SM00228">
    <property type="entry name" value="PDZ"/>
    <property type="match status" value="1"/>
</dbReference>
<dbReference type="GeneID" id="105224444"/>
<evidence type="ECO:0000313" key="6">
    <source>
        <dbReference type="RefSeq" id="XP_049316258.1"/>
    </source>
</evidence>
<dbReference type="PANTHER" id="PTHR15545:SF8">
    <property type="entry name" value="SLO-INTERACTING PROTEIN 1"/>
    <property type="match status" value="1"/>
</dbReference>
<evidence type="ECO:0000313" key="5">
    <source>
        <dbReference type="RefSeq" id="XP_049316257.1"/>
    </source>
</evidence>
<evidence type="ECO:0000313" key="4">
    <source>
        <dbReference type="RefSeq" id="XP_049316256.1"/>
    </source>
</evidence>
<dbReference type="RefSeq" id="XP_049316257.1">
    <property type="nucleotide sequence ID" value="XM_049460300.1"/>
</dbReference>
<dbReference type="InterPro" id="IPR001478">
    <property type="entry name" value="PDZ"/>
</dbReference>